<evidence type="ECO:0000313" key="2">
    <source>
        <dbReference type="Proteomes" id="UP000240481"/>
    </source>
</evidence>
<comment type="caution">
    <text evidence="1">The sequence shown here is derived from an EMBL/GenBank/DDBJ whole genome shotgun (WGS) entry which is preliminary data.</text>
</comment>
<proteinExistence type="predicted"/>
<dbReference type="RefSeq" id="WP_048900168.1">
    <property type="nucleotide sequence ID" value="NZ_PYLZ01000010.1"/>
</dbReference>
<dbReference type="AlphaFoldDB" id="A0A0J8V7Y6"/>
<evidence type="ECO:0000313" key="1">
    <source>
        <dbReference type="EMBL" id="PSW23048.1"/>
    </source>
</evidence>
<keyword evidence="2" id="KW-1185">Reference proteome</keyword>
<name>A0A0J8V7Y6_9GAMM</name>
<dbReference type="EMBL" id="PYLZ01000010">
    <property type="protein sequence ID" value="PSW23048.1"/>
    <property type="molecule type" value="Genomic_DNA"/>
</dbReference>
<organism evidence="1 2">
    <name type="scientific">Photobacterium swingsii</name>
    <dbReference type="NCBI Taxonomy" id="680026"/>
    <lineage>
        <taxon>Bacteria</taxon>
        <taxon>Pseudomonadati</taxon>
        <taxon>Pseudomonadota</taxon>
        <taxon>Gammaproteobacteria</taxon>
        <taxon>Vibrionales</taxon>
        <taxon>Vibrionaceae</taxon>
        <taxon>Photobacterium</taxon>
    </lineage>
</organism>
<sequence>MASKSIARYGYFSLDSIVQCKIKHRNNKIQINLVTRKKLVPFSCNKQSQGPNVVTDKQIESEKIDPLEPTNSRLSSYRLAGLLSEVFSLKKKLNLKNKKS</sequence>
<reference evidence="1 2" key="1">
    <citation type="submission" date="2018-01" db="EMBL/GenBank/DDBJ databases">
        <title>Whole genome sequencing of Histamine producing bacteria.</title>
        <authorList>
            <person name="Butler K."/>
        </authorList>
    </citation>
    <scope>NUCLEOTIDE SEQUENCE [LARGE SCALE GENOMIC DNA]</scope>
    <source>
        <strain evidence="1 2">DSM 24669</strain>
    </source>
</reference>
<dbReference type="Proteomes" id="UP000240481">
    <property type="component" value="Unassembled WGS sequence"/>
</dbReference>
<protein>
    <submittedName>
        <fullName evidence="1">Uncharacterized protein</fullName>
    </submittedName>
</protein>
<gene>
    <name evidence="1" type="ORF">C9I94_17895</name>
</gene>
<accession>A0A0J8V7Y6</accession>